<dbReference type="Pfam" id="PF01381">
    <property type="entry name" value="HTH_3"/>
    <property type="match status" value="1"/>
</dbReference>
<evidence type="ECO:0000313" key="4">
    <source>
        <dbReference type="Proteomes" id="UP000187485"/>
    </source>
</evidence>
<dbReference type="CDD" id="cd00093">
    <property type="entry name" value="HTH_XRE"/>
    <property type="match status" value="1"/>
</dbReference>
<evidence type="ECO:0000256" key="1">
    <source>
        <dbReference type="ARBA" id="ARBA00023125"/>
    </source>
</evidence>
<dbReference type="GO" id="GO:0003677">
    <property type="term" value="F:DNA binding"/>
    <property type="evidence" value="ECO:0007669"/>
    <property type="project" value="UniProtKB-KW"/>
</dbReference>
<name>A0A1L8CTQ7_9THEO</name>
<dbReference type="EMBL" id="BDJK01000011">
    <property type="protein sequence ID" value="GAV22282.1"/>
    <property type="molecule type" value="Genomic_DNA"/>
</dbReference>
<dbReference type="InterPro" id="IPR001387">
    <property type="entry name" value="Cro/C1-type_HTH"/>
</dbReference>
<dbReference type="SUPFAM" id="SSF47413">
    <property type="entry name" value="lambda repressor-like DNA-binding domains"/>
    <property type="match status" value="1"/>
</dbReference>
<dbReference type="PROSITE" id="PS50943">
    <property type="entry name" value="HTH_CROC1"/>
    <property type="match status" value="1"/>
</dbReference>
<dbReference type="AlphaFoldDB" id="A0A1L8CTQ7"/>
<dbReference type="SMART" id="SM00530">
    <property type="entry name" value="HTH_XRE"/>
    <property type="match status" value="1"/>
</dbReference>
<dbReference type="InterPro" id="IPR010982">
    <property type="entry name" value="Lambda_DNA-bd_dom_sf"/>
</dbReference>
<dbReference type="Gene3D" id="1.10.260.40">
    <property type="entry name" value="lambda repressor-like DNA-binding domains"/>
    <property type="match status" value="1"/>
</dbReference>
<reference evidence="4" key="1">
    <citation type="submission" date="2016-12" db="EMBL/GenBank/DDBJ databases">
        <title>Draft Genome Sequences od Carboxydothermus pertinax and islandicus, Hydrogenogenic Carboxydotrophic Bacteria.</title>
        <authorList>
            <person name="Fukuyama Y."/>
            <person name="Ohmae K."/>
            <person name="Yoneda Y."/>
            <person name="Yoshida T."/>
            <person name="Sako Y."/>
        </authorList>
    </citation>
    <scope>NUCLEOTIDE SEQUENCE [LARGE SCALE GENOMIC DNA]</scope>
    <source>
        <strain evidence="4">Ug1</strain>
    </source>
</reference>
<dbReference type="PANTHER" id="PTHR46558">
    <property type="entry name" value="TRACRIPTIONAL REGULATORY PROTEIN-RELATED-RELATED"/>
    <property type="match status" value="1"/>
</dbReference>
<protein>
    <submittedName>
        <fullName evidence="3">Transcriptional regulator</fullName>
    </submittedName>
</protein>
<evidence type="ECO:0000313" key="3">
    <source>
        <dbReference type="EMBL" id="GAV22282.1"/>
    </source>
</evidence>
<gene>
    <name evidence="3" type="ORF">cpu_07920</name>
</gene>
<proteinExistence type="predicted"/>
<keyword evidence="4" id="KW-1185">Reference proteome</keyword>
<accession>A0A1L8CTQ7</accession>
<feature type="domain" description="HTH cro/C1-type" evidence="2">
    <location>
        <begin position="9"/>
        <end position="63"/>
    </location>
</feature>
<dbReference type="PANTHER" id="PTHR46558:SF11">
    <property type="entry name" value="HTH-TYPE TRANSCRIPTIONAL REGULATOR XRE"/>
    <property type="match status" value="1"/>
</dbReference>
<organism evidence="3 4">
    <name type="scientific">Carboxydothermus pertinax</name>
    <dbReference type="NCBI Taxonomy" id="870242"/>
    <lineage>
        <taxon>Bacteria</taxon>
        <taxon>Bacillati</taxon>
        <taxon>Bacillota</taxon>
        <taxon>Clostridia</taxon>
        <taxon>Thermoanaerobacterales</taxon>
        <taxon>Thermoanaerobacteraceae</taxon>
        <taxon>Carboxydothermus</taxon>
    </lineage>
</organism>
<comment type="caution">
    <text evidence="3">The sequence shown here is derived from an EMBL/GenBank/DDBJ whole genome shotgun (WGS) entry which is preliminary data.</text>
</comment>
<sequence>MIMSGINKIKKLREERKMSRKELADKLQISYWALCKYENNERTPDINLLQKIAQEFGVSIEYLAGLSDENYPHSTSPVIQKILQLPPEALNEINLFVDFLHYKYRVKI</sequence>
<evidence type="ECO:0000259" key="2">
    <source>
        <dbReference type="PROSITE" id="PS50943"/>
    </source>
</evidence>
<dbReference type="Proteomes" id="UP000187485">
    <property type="component" value="Unassembled WGS sequence"/>
</dbReference>
<keyword evidence="1" id="KW-0238">DNA-binding</keyword>